<evidence type="ECO:0000313" key="2">
    <source>
        <dbReference type="Proteomes" id="UP000308600"/>
    </source>
</evidence>
<protein>
    <submittedName>
        <fullName evidence="1">Uncharacterized protein</fullName>
    </submittedName>
</protein>
<reference evidence="1 2" key="1">
    <citation type="journal article" date="2019" name="Nat. Ecol. Evol.">
        <title>Megaphylogeny resolves global patterns of mushroom evolution.</title>
        <authorList>
            <person name="Varga T."/>
            <person name="Krizsan K."/>
            <person name="Foldi C."/>
            <person name="Dima B."/>
            <person name="Sanchez-Garcia M."/>
            <person name="Sanchez-Ramirez S."/>
            <person name="Szollosi G.J."/>
            <person name="Szarkandi J.G."/>
            <person name="Papp V."/>
            <person name="Albert L."/>
            <person name="Andreopoulos W."/>
            <person name="Angelini C."/>
            <person name="Antonin V."/>
            <person name="Barry K.W."/>
            <person name="Bougher N.L."/>
            <person name="Buchanan P."/>
            <person name="Buyck B."/>
            <person name="Bense V."/>
            <person name="Catcheside P."/>
            <person name="Chovatia M."/>
            <person name="Cooper J."/>
            <person name="Damon W."/>
            <person name="Desjardin D."/>
            <person name="Finy P."/>
            <person name="Geml J."/>
            <person name="Haridas S."/>
            <person name="Hughes K."/>
            <person name="Justo A."/>
            <person name="Karasinski D."/>
            <person name="Kautmanova I."/>
            <person name="Kiss B."/>
            <person name="Kocsube S."/>
            <person name="Kotiranta H."/>
            <person name="LaButti K.M."/>
            <person name="Lechner B.E."/>
            <person name="Liimatainen K."/>
            <person name="Lipzen A."/>
            <person name="Lukacs Z."/>
            <person name="Mihaltcheva S."/>
            <person name="Morgado L.N."/>
            <person name="Niskanen T."/>
            <person name="Noordeloos M.E."/>
            <person name="Ohm R.A."/>
            <person name="Ortiz-Santana B."/>
            <person name="Ovrebo C."/>
            <person name="Racz N."/>
            <person name="Riley R."/>
            <person name="Savchenko A."/>
            <person name="Shiryaev A."/>
            <person name="Soop K."/>
            <person name="Spirin V."/>
            <person name="Szebenyi C."/>
            <person name="Tomsovsky M."/>
            <person name="Tulloss R.E."/>
            <person name="Uehling J."/>
            <person name="Grigoriev I.V."/>
            <person name="Vagvolgyi C."/>
            <person name="Papp T."/>
            <person name="Martin F.M."/>
            <person name="Miettinen O."/>
            <person name="Hibbett D.S."/>
            <person name="Nagy L.G."/>
        </authorList>
    </citation>
    <scope>NUCLEOTIDE SEQUENCE [LARGE SCALE GENOMIC DNA]</scope>
    <source>
        <strain evidence="1 2">NL-1719</strain>
    </source>
</reference>
<dbReference type="EMBL" id="ML208884">
    <property type="protein sequence ID" value="TFK59835.1"/>
    <property type="molecule type" value="Genomic_DNA"/>
</dbReference>
<name>A0ACD3A2C3_9AGAR</name>
<sequence>MSRVSKPLNLARLNDLVLGAFSNVAPSDTLNHLARFLGTWNGSDKMFMVVQNSLKIVAWLLQFRARMRHRAGLLKVPVSDSATRLAKAGSTIGDSRMLWRFWGLLPIFTWLISLERHPQATRNLLTIERLQGWSMLGYYPLEHLFYLSSHGIIPSSIPSIRSLFTPSAKPIELKPGVLGMWSCRFWALYVALQFAHLREDRKLMLLRQRSMRRASGGTGLSSAEQEELKQRWDAYWSQVLVNLADFPLTIHWSLEKGLFKNEIWLAVFGLASSLISFRTAWRATALPSTPPSENKEEAASEQEKLAGFDVSS</sequence>
<accession>A0ACD3A2C3</accession>
<organism evidence="1 2">
    <name type="scientific">Pluteus cervinus</name>
    <dbReference type="NCBI Taxonomy" id="181527"/>
    <lineage>
        <taxon>Eukaryota</taxon>
        <taxon>Fungi</taxon>
        <taxon>Dikarya</taxon>
        <taxon>Basidiomycota</taxon>
        <taxon>Agaricomycotina</taxon>
        <taxon>Agaricomycetes</taxon>
        <taxon>Agaricomycetidae</taxon>
        <taxon>Agaricales</taxon>
        <taxon>Pluteineae</taxon>
        <taxon>Pluteaceae</taxon>
        <taxon>Pluteus</taxon>
    </lineage>
</organism>
<evidence type="ECO:0000313" key="1">
    <source>
        <dbReference type="EMBL" id="TFK59835.1"/>
    </source>
</evidence>
<keyword evidence="2" id="KW-1185">Reference proteome</keyword>
<gene>
    <name evidence="1" type="ORF">BDN72DRAFT_780200</name>
</gene>
<dbReference type="Proteomes" id="UP000308600">
    <property type="component" value="Unassembled WGS sequence"/>
</dbReference>
<proteinExistence type="predicted"/>